<dbReference type="PANTHER" id="PTHR44281">
    <property type="entry name" value="SPINDLE ASSEMBLY ABNORMAL PROTEIN 6 HOMOLOG"/>
    <property type="match status" value="1"/>
</dbReference>
<evidence type="ECO:0000259" key="10">
    <source>
        <dbReference type="Pfam" id="PF18594"/>
    </source>
</evidence>
<evidence type="ECO:0000256" key="3">
    <source>
        <dbReference type="ARBA" id="ARBA00022490"/>
    </source>
</evidence>
<dbReference type="GO" id="GO:0005814">
    <property type="term" value="C:centriole"/>
    <property type="evidence" value="ECO:0007669"/>
    <property type="project" value="TreeGrafter"/>
</dbReference>
<keyword evidence="5" id="KW-0206">Cytoskeleton</keyword>
<feature type="coiled-coil region" evidence="7">
    <location>
        <begin position="315"/>
        <end position="535"/>
    </location>
</feature>
<reference evidence="11 12" key="1">
    <citation type="journal article" date="2018" name="G3 (Bethesda)">
        <title>A High-Quality Reference Genome for the Invasive Mosquitofish Gambusia affinis Using a Chicago Library.</title>
        <authorList>
            <person name="Hoffberg S.L."/>
            <person name="Troendle N.J."/>
            <person name="Glenn T.C."/>
            <person name="Mahmud O."/>
            <person name="Louha S."/>
            <person name="Chalopin D."/>
            <person name="Bennetzen J.L."/>
            <person name="Mauricio R."/>
        </authorList>
    </citation>
    <scope>NUCLEOTIDE SEQUENCE [LARGE SCALE GENOMIC DNA]</scope>
    <source>
        <strain evidence="11">NE01/NJP1002.9</strain>
        <tissue evidence="11">Muscle</tissue>
    </source>
</reference>
<dbReference type="InterPro" id="IPR032396">
    <property type="entry name" value="SAS-6_N"/>
</dbReference>
<evidence type="ECO:0000256" key="2">
    <source>
        <dbReference type="ARBA" id="ARBA00020407"/>
    </source>
</evidence>
<dbReference type="PANTHER" id="PTHR44281:SF4">
    <property type="entry name" value="SPINDLE ASSEMBLY ABNORMAL PROTEIN 6 HOMOLOG"/>
    <property type="match status" value="1"/>
</dbReference>
<evidence type="ECO:0000256" key="1">
    <source>
        <dbReference type="ARBA" id="ARBA00004300"/>
    </source>
</evidence>
<dbReference type="CDD" id="cd00096">
    <property type="entry name" value="Ig"/>
    <property type="match status" value="1"/>
</dbReference>
<keyword evidence="3" id="KW-0963">Cytoplasm</keyword>
<feature type="domain" description="SAS-6 coiled-coil" evidence="10">
    <location>
        <begin position="211"/>
        <end position="239"/>
    </location>
</feature>
<name>A0A315UX10_GAMAF</name>
<comment type="subcellular location">
    <subcellularLocation>
        <location evidence="1">Cytoplasm</location>
        <location evidence="1">Cytoskeleton</location>
        <location evidence="1">Microtubule organizing center</location>
        <location evidence="1">Centrosome</location>
    </subcellularLocation>
</comment>
<evidence type="ECO:0000256" key="5">
    <source>
        <dbReference type="ARBA" id="ARBA00023212"/>
    </source>
</evidence>
<dbReference type="InterPro" id="IPR038558">
    <property type="entry name" value="SAS-6_N_sf"/>
</dbReference>
<dbReference type="GO" id="GO:0007283">
    <property type="term" value="P:spermatogenesis"/>
    <property type="evidence" value="ECO:0007669"/>
    <property type="project" value="TreeGrafter"/>
</dbReference>
<dbReference type="Pfam" id="PF16531">
    <property type="entry name" value="SAS-6_N"/>
    <property type="match status" value="1"/>
</dbReference>
<feature type="domain" description="Spindle assembly abnormal protein 6 N-terminal" evidence="9">
    <location>
        <begin position="72"/>
        <end position="205"/>
    </location>
</feature>
<dbReference type="InterPro" id="IPR041513">
    <property type="entry name" value="SAS6_CC"/>
</dbReference>
<dbReference type="CDD" id="cd10142">
    <property type="entry name" value="HD_SAS6_N"/>
    <property type="match status" value="1"/>
</dbReference>
<feature type="region of interest" description="Disordered" evidence="8">
    <location>
        <begin position="945"/>
        <end position="965"/>
    </location>
</feature>
<dbReference type="Pfam" id="PF18594">
    <property type="entry name" value="Sas6_CC"/>
    <property type="match status" value="1"/>
</dbReference>
<protein>
    <recommendedName>
        <fullName evidence="2">Spindle assembly abnormal protein 6 homolog</fullName>
    </recommendedName>
</protein>
<dbReference type="InterPro" id="IPR036179">
    <property type="entry name" value="Ig-like_dom_sf"/>
</dbReference>
<keyword evidence="6" id="KW-0131">Cell cycle</keyword>
<keyword evidence="4 7" id="KW-0175">Coiled coil</keyword>
<dbReference type="Proteomes" id="UP000250572">
    <property type="component" value="Unassembled WGS sequence"/>
</dbReference>
<dbReference type="Gene3D" id="2.170.210.20">
    <property type="entry name" value="Spindle assembly abnormal protein 6, N-terminal domain"/>
    <property type="match status" value="1"/>
</dbReference>
<gene>
    <name evidence="11" type="ORF">CCH79_00016837</name>
</gene>
<proteinExistence type="predicted"/>
<evidence type="ECO:0000313" key="12">
    <source>
        <dbReference type="Proteomes" id="UP000250572"/>
    </source>
</evidence>
<dbReference type="GO" id="GO:0005813">
    <property type="term" value="C:centrosome"/>
    <property type="evidence" value="ECO:0007669"/>
    <property type="project" value="UniProtKB-SubCell"/>
</dbReference>
<feature type="coiled-coil region" evidence="7">
    <location>
        <begin position="221"/>
        <end position="266"/>
    </location>
</feature>
<dbReference type="InterPro" id="IPR013783">
    <property type="entry name" value="Ig-like_fold"/>
</dbReference>
<evidence type="ECO:0000313" key="11">
    <source>
        <dbReference type="EMBL" id="PWA16125.1"/>
    </source>
</evidence>
<dbReference type="EMBL" id="NHOQ01002515">
    <property type="protein sequence ID" value="PWA16125.1"/>
    <property type="molecule type" value="Genomic_DNA"/>
</dbReference>
<dbReference type="STRING" id="33528.ENSGAFP00000006700"/>
<comment type="caution">
    <text evidence="11">The sequence shown here is derived from an EMBL/GenBank/DDBJ whole genome shotgun (WGS) entry which is preliminary data.</text>
</comment>
<organism evidence="11 12">
    <name type="scientific">Gambusia affinis</name>
    <name type="common">Western mosquitofish</name>
    <name type="synonym">Heterandria affinis</name>
    <dbReference type="NCBI Taxonomy" id="33528"/>
    <lineage>
        <taxon>Eukaryota</taxon>
        <taxon>Metazoa</taxon>
        <taxon>Chordata</taxon>
        <taxon>Craniata</taxon>
        <taxon>Vertebrata</taxon>
        <taxon>Euteleostomi</taxon>
        <taxon>Actinopterygii</taxon>
        <taxon>Neopterygii</taxon>
        <taxon>Teleostei</taxon>
        <taxon>Neoteleostei</taxon>
        <taxon>Acanthomorphata</taxon>
        <taxon>Ovalentaria</taxon>
        <taxon>Atherinomorphae</taxon>
        <taxon>Cyprinodontiformes</taxon>
        <taxon>Poeciliidae</taxon>
        <taxon>Poeciliinae</taxon>
        <taxon>Gambusia</taxon>
    </lineage>
</organism>
<evidence type="ECO:0000259" key="9">
    <source>
        <dbReference type="Pfam" id="PF16531"/>
    </source>
</evidence>
<dbReference type="SUPFAM" id="SSF57997">
    <property type="entry name" value="Tropomyosin"/>
    <property type="match status" value="1"/>
</dbReference>
<evidence type="ECO:0000256" key="4">
    <source>
        <dbReference type="ARBA" id="ARBA00023054"/>
    </source>
</evidence>
<evidence type="ECO:0000256" key="6">
    <source>
        <dbReference type="ARBA" id="ARBA00023306"/>
    </source>
</evidence>
<dbReference type="AlphaFoldDB" id="A0A315UX10"/>
<evidence type="ECO:0000256" key="7">
    <source>
        <dbReference type="SAM" id="Coils"/>
    </source>
</evidence>
<sequence length="965" mass="108787">MNAHVKYTGTTVGVRGPYWHLPRAAGALPVTVALDATGCSDLLLAPGYWHMAQGASYSLMLSSLNITIMEELFNKVLQVHVKHKDCEERKANVRATIELSTTPVHRRDLLVKLTDDADPYFLFTLPISEEDFQSLKVQQGLLIDFASFPQKFIDLLNLCDLEQDSDNPRFLLHLTCQSTMVEGCATFSVVETNAFKHLNHLSLRLIQGSNKEVKEYLAACLASLKAEKQALDRKLKETEDDLSRQLSYTQQTLSEKTKELEKLRSEWTNKTSSLSSRHSEELQLEREKILELQSRFQHETEQLRQELETAHRKSSQQLQSRLTELETSCREQTERRYKNESIIRDLKIKLSGSEEECQRLKQQVLSLRRENSTLDTEVHEKERVVSQLQVRVAVLEQEVKDKEMVMYRTKEVLEATQQQKESVEESAENKEVQLRKLEATVKSLSEELLKANGIIQKLQGEVRGLVGKVKVKNTVTVSQEKVLRETQAKLESVDKDLQCAQRQLLSKEEEVKELKEHLEMTVQKLNESKEVLKTNENVINWLNKQLNEVQLSKKPLPAEPLDISPGLSTLTGLRVQFHPQAGKSAVSSDVTPADHRVRLTLNRQFGDSAGLDPKYFSNGEDGISAYSLSSNIIQRVGPENKAFWDLCILLVMRRPALPLVSSHVTWKKASQSQVVDSPRGLVQDLGARGGEGSEEPFVGRVSLQKTAGEYFDPDTGSGMLFLSNVTVAHAGFYECEAWNAGGVARVTFQLAINSSTSSSIWASWSQVSSAYSPAWPRLRNSSPVLGSDLNYWRDTHQAVEWDFHKAEVGKTWRLIADQPAFSRAEQTLTIFINPPPQPVESTITAPGYLQANQRLQGCRTNGVEVIPAQVQQSQRSQTKQSLVCYRLYAVLLQQPVASGEGNYLSGRRNESGDVPQVGGATLHSEAVAATAGRTGRRHTQRWVWEREQEGQEKHKPHSHNIERQD</sequence>
<dbReference type="GO" id="GO:0007099">
    <property type="term" value="P:centriole replication"/>
    <property type="evidence" value="ECO:0007669"/>
    <property type="project" value="TreeGrafter"/>
</dbReference>
<dbReference type="SUPFAM" id="SSF48726">
    <property type="entry name" value="Immunoglobulin"/>
    <property type="match status" value="1"/>
</dbReference>
<evidence type="ECO:0000256" key="8">
    <source>
        <dbReference type="SAM" id="MobiDB-lite"/>
    </source>
</evidence>
<dbReference type="Gene3D" id="2.60.40.10">
    <property type="entry name" value="Immunoglobulins"/>
    <property type="match status" value="1"/>
</dbReference>
<accession>A0A315UX10</accession>
<keyword evidence="12" id="KW-1185">Reference proteome</keyword>